<keyword evidence="3" id="KW-1185">Reference proteome</keyword>
<organism evidence="2 3">
    <name type="scientific">Durusdinium trenchii</name>
    <dbReference type="NCBI Taxonomy" id="1381693"/>
    <lineage>
        <taxon>Eukaryota</taxon>
        <taxon>Sar</taxon>
        <taxon>Alveolata</taxon>
        <taxon>Dinophyceae</taxon>
        <taxon>Suessiales</taxon>
        <taxon>Symbiodiniaceae</taxon>
        <taxon>Durusdinium</taxon>
    </lineage>
</organism>
<keyword evidence="1" id="KW-0472">Membrane</keyword>
<feature type="transmembrane region" description="Helical" evidence="1">
    <location>
        <begin position="48"/>
        <end position="67"/>
    </location>
</feature>
<name>A0ABP0P1R9_9DINO</name>
<evidence type="ECO:0000313" key="2">
    <source>
        <dbReference type="EMBL" id="CAK9068754.1"/>
    </source>
</evidence>
<keyword evidence="1" id="KW-1133">Transmembrane helix</keyword>
<proteinExistence type="predicted"/>
<reference evidence="2 3" key="1">
    <citation type="submission" date="2024-02" db="EMBL/GenBank/DDBJ databases">
        <authorList>
            <person name="Chen Y."/>
            <person name="Shah S."/>
            <person name="Dougan E. K."/>
            <person name="Thang M."/>
            <person name="Chan C."/>
        </authorList>
    </citation>
    <scope>NUCLEOTIDE SEQUENCE [LARGE SCALE GENOMIC DNA]</scope>
</reference>
<evidence type="ECO:0000313" key="3">
    <source>
        <dbReference type="Proteomes" id="UP001642484"/>
    </source>
</evidence>
<dbReference type="Proteomes" id="UP001642484">
    <property type="component" value="Unassembled WGS sequence"/>
</dbReference>
<comment type="caution">
    <text evidence="2">The sequence shown here is derived from an EMBL/GenBank/DDBJ whole genome shotgun (WGS) entry which is preliminary data.</text>
</comment>
<sequence>MAMRWIEVKSFLPFYALIYILPQAFEVGPRALKEPVLLLGLDKRAGCSLAWVLRVIATFLCLALTAWMTMMPDECLMEIWYALGVAPVKAWAFQKWTKWMVGGTPKLPPLLNLAASQNACPSTNTMDPLMYPCYFGFLGFVWVRRSWRCWEWEEQL</sequence>
<keyword evidence="1" id="KW-0812">Transmembrane</keyword>
<evidence type="ECO:0000256" key="1">
    <source>
        <dbReference type="SAM" id="Phobius"/>
    </source>
</evidence>
<accession>A0ABP0P1R9</accession>
<dbReference type="EMBL" id="CAXAMN010022361">
    <property type="protein sequence ID" value="CAK9068754.1"/>
    <property type="molecule type" value="Genomic_DNA"/>
</dbReference>
<gene>
    <name evidence="2" type="ORF">CCMP2556_LOCUS33787</name>
</gene>
<protein>
    <submittedName>
        <fullName evidence="2">Uncharacterized protein</fullName>
    </submittedName>
</protein>